<evidence type="ECO:0000313" key="2">
    <source>
        <dbReference type="Proteomes" id="UP000029452"/>
    </source>
</evidence>
<protein>
    <recommendedName>
        <fullName evidence="3">NHL repeat protein</fullName>
    </recommendedName>
</protein>
<evidence type="ECO:0000313" key="1">
    <source>
        <dbReference type="EMBL" id="KGA92753.1"/>
    </source>
</evidence>
<dbReference type="PROSITE" id="PS51257">
    <property type="entry name" value="PROKAR_LIPOPROTEIN"/>
    <property type="match status" value="1"/>
</dbReference>
<evidence type="ECO:0008006" key="3">
    <source>
        <dbReference type="Google" id="ProtNLM"/>
    </source>
</evidence>
<dbReference type="SUPFAM" id="SSF101898">
    <property type="entry name" value="NHL repeat"/>
    <property type="match status" value="1"/>
</dbReference>
<gene>
    <name evidence="1" type="ORF">LptCag_0488</name>
</gene>
<dbReference type="EMBL" id="JPGK01000012">
    <property type="protein sequence ID" value="KGA92753.1"/>
    <property type="molecule type" value="Genomic_DNA"/>
</dbReference>
<proteinExistence type="predicted"/>
<dbReference type="AlphaFoldDB" id="A0A094W5L8"/>
<dbReference type="Proteomes" id="UP000029452">
    <property type="component" value="Unassembled WGS sequence"/>
</dbReference>
<dbReference type="Gene3D" id="2.120.10.30">
    <property type="entry name" value="TolB, C-terminal domain"/>
    <property type="match status" value="1"/>
</dbReference>
<accession>A0A094W5L8</accession>
<sequence>MKSRIFHTFSSEDRRQPFSWKMILFGMMILLAGCGQDPPTNSTNLNFPFGIAIYSNATQTSSSWMAITSYGTHQVLLFPNYTNAGFLGFGGTASPPYSLNVSNASLQGPDGLLVYPSASNISYQFASIPHCTSKATSPALLVADGINNAIYIFCGFNPAKPGPPTITISGGNTQLTSPEGLSIDTLDNNGTPLTAGPILFVANSGAGGVLAFDLSQIQGTGNQNLSPSGGILPGVAGNICNGLAANNTALNCPAGLYYSNQLRTLFVSDTGNNEVMIYANAYCLGVAYEKSLLSGSGCSGAVNIQPSARLSGGNTYLSTPDGIVVYQNSLYVADAGAGDILIWDNVDKLLTGVPTGSETPSRKIGGNLVGMNGPYGLAFDPNLTLSGTCSPASGGISSGSGTFFLSQISAGQIDGFSPATTFTGNNPPTCQVTITNPGLNSVSNGSSSNGVPTFF</sequence>
<reference evidence="1 2" key="1">
    <citation type="submission" date="2014-06" db="EMBL/GenBank/DDBJ databases">
        <title>Draft genome sequence of iron oxidizing acidophile Leptospirillum ferriphilum DSM14647.</title>
        <authorList>
            <person name="Cardenas J.P."/>
            <person name="Lazcano M."/>
            <person name="Ossandon F.J."/>
            <person name="Corbett M."/>
            <person name="Holmes D.S."/>
            <person name="Watkin E."/>
        </authorList>
    </citation>
    <scope>NUCLEOTIDE SEQUENCE [LARGE SCALE GENOMIC DNA]</scope>
    <source>
        <strain evidence="1 2">DSM 14647</strain>
    </source>
</reference>
<comment type="caution">
    <text evidence="1">The sequence shown here is derived from an EMBL/GenBank/DDBJ whole genome shotgun (WGS) entry which is preliminary data.</text>
</comment>
<name>A0A094W5L8_9BACT</name>
<dbReference type="PATRIC" id="fig|178606.4.peg.2510"/>
<organism evidence="1 2">
    <name type="scientific">Leptospirillum ferriphilum</name>
    <dbReference type="NCBI Taxonomy" id="178606"/>
    <lineage>
        <taxon>Bacteria</taxon>
        <taxon>Pseudomonadati</taxon>
        <taxon>Nitrospirota</taxon>
        <taxon>Nitrospiria</taxon>
        <taxon>Nitrospirales</taxon>
        <taxon>Nitrospiraceae</taxon>
        <taxon>Leptospirillum</taxon>
    </lineage>
</organism>
<dbReference type="InterPro" id="IPR011042">
    <property type="entry name" value="6-blade_b-propeller_TolB-like"/>
</dbReference>